<dbReference type="EMBL" id="OCTY01000002">
    <property type="protein sequence ID" value="SOJ57348.1"/>
    <property type="molecule type" value="Genomic_DNA"/>
</dbReference>
<evidence type="ECO:0000313" key="2">
    <source>
        <dbReference type="Proteomes" id="UP000554965"/>
    </source>
</evidence>
<evidence type="ECO:0000313" key="1">
    <source>
        <dbReference type="EMBL" id="SOJ57348.1"/>
    </source>
</evidence>
<comment type="caution">
    <text evidence="1">The sequence shown here is derived from an EMBL/GenBank/DDBJ whole genome shotgun (WGS) entry which is preliminary data.</text>
</comment>
<accession>A0A7Z7IRR4</accession>
<protein>
    <submittedName>
        <fullName evidence="1">Uncharacterized protein</fullName>
    </submittedName>
</protein>
<sequence>MTTEPLSANLIERYLRTRGRRYFRGQHDAEFFFVANTHPRRLHVHLEASPAHREAFGIRVTPACFFPATDYARLAQFADRWNARNQAVTAIVHGSSDPRRVVIEAHRCQWLSEPIRFEDFTDAADRTIAAAIDLFAALTRVVQLSSATQPLLLDAG</sequence>
<proteinExistence type="predicted"/>
<keyword evidence="2" id="KW-1185">Reference proteome</keyword>
<dbReference type="AlphaFoldDB" id="A0A7Z7IRR4"/>
<name>A0A7Z7IRR4_9MYCO</name>
<reference evidence="1 2" key="1">
    <citation type="submission" date="2017-10" db="EMBL/GenBank/DDBJ databases">
        <authorList>
            <consortium name="Urmite Genomes"/>
        </authorList>
    </citation>
    <scope>NUCLEOTIDE SEQUENCE [LARGE SCALE GENOMIC DNA]</scope>
    <source>
        <strain evidence="1 2">FB-527</strain>
    </source>
</reference>
<gene>
    <name evidence="1" type="ORF">MSIMFB_04827</name>
</gene>
<dbReference type="Proteomes" id="UP000554965">
    <property type="component" value="Unassembled WGS sequence"/>
</dbReference>
<organism evidence="1 2">
    <name type="scientific">Mycobacterium simulans</name>
    <dbReference type="NCBI Taxonomy" id="627089"/>
    <lineage>
        <taxon>Bacteria</taxon>
        <taxon>Bacillati</taxon>
        <taxon>Actinomycetota</taxon>
        <taxon>Actinomycetes</taxon>
        <taxon>Mycobacteriales</taxon>
        <taxon>Mycobacteriaceae</taxon>
        <taxon>Mycobacterium</taxon>
    </lineage>
</organism>
<dbReference type="RefSeq" id="WP_186244782.1">
    <property type="nucleotide sequence ID" value="NZ_OCTY01000002.1"/>
</dbReference>